<evidence type="ECO:0000256" key="7">
    <source>
        <dbReference type="ARBA" id="ARBA00022842"/>
    </source>
</evidence>
<evidence type="ECO:0000256" key="8">
    <source>
        <dbReference type="HAMAP-Rule" id="MF_00336"/>
    </source>
</evidence>
<evidence type="ECO:0000256" key="2">
    <source>
        <dbReference type="ARBA" id="ARBA00022598"/>
    </source>
</evidence>
<keyword evidence="2 8" id="KW-0436">Ligase</keyword>
<evidence type="ECO:0000256" key="5">
    <source>
        <dbReference type="ARBA" id="ARBA00022756"/>
    </source>
</evidence>
<dbReference type="GO" id="GO:0005829">
    <property type="term" value="C:cytosol"/>
    <property type="evidence" value="ECO:0007669"/>
    <property type="project" value="TreeGrafter"/>
</dbReference>
<dbReference type="InterPro" id="IPR004472">
    <property type="entry name" value="DTB_synth_BioD"/>
</dbReference>
<name>A0A803FUF7_9GAMM</name>
<dbReference type="SUPFAM" id="SSF52540">
    <property type="entry name" value="P-loop containing nucleoside triphosphate hydrolases"/>
    <property type="match status" value="1"/>
</dbReference>
<dbReference type="NCBIfam" id="TIGR00347">
    <property type="entry name" value="bioD"/>
    <property type="match status" value="1"/>
</dbReference>
<comment type="subunit">
    <text evidence="8">Homodimer.</text>
</comment>
<dbReference type="GO" id="GO:0000287">
    <property type="term" value="F:magnesium ion binding"/>
    <property type="evidence" value="ECO:0007669"/>
    <property type="project" value="UniProtKB-UniRule"/>
</dbReference>
<feature type="binding site" evidence="8">
    <location>
        <begin position="116"/>
        <end position="119"/>
    </location>
    <ligand>
        <name>ATP</name>
        <dbReference type="ChEBI" id="CHEBI:30616"/>
    </ligand>
</feature>
<feature type="binding site" evidence="8">
    <location>
        <begin position="13"/>
        <end position="18"/>
    </location>
    <ligand>
        <name>ATP</name>
        <dbReference type="ChEBI" id="CHEBI:30616"/>
    </ligand>
</feature>
<comment type="catalytic activity">
    <reaction evidence="8">
        <text>(7R,8S)-7,8-diammoniononanoate + CO2 + ATP = (4R,5S)-dethiobiotin + ADP + phosphate + 3 H(+)</text>
        <dbReference type="Rhea" id="RHEA:15805"/>
        <dbReference type="ChEBI" id="CHEBI:15378"/>
        <dbReference type="ChEBI" id="CHEBI:16526"/>
        <dbReference type="ChEBI" id="CHEBI:30616"/>
        <dbReference type="ChEBI" id="CHEBI:43474"/>
        <dbReference type="ChEBI" id="CHEBI:149469"/>
        <dbReference type="ChEBI" id="CHEBI:149473"/>
        <dbReference type="ChEBI" id="CHEBI:456216"/>
        <dbReference type="EC" id="6.3.3.3"/>
    </reaction>
</comment>
<feature type="binding site" evidence="8">
    <location>
        <begin position="176"/>
        <end position="177"/>
    </location>
    <ligand>
        <name>ATP</name>
        <dbReference type="ChEBI" id="CHEBI:30616"/>
    </ligand>
</feature>
<comment type="caution">
    <text evidence="8">Lacks conserved residue(s) required for the propagation of feature annotation.</text>
</comment>
<feature type="binding site" evidence="8">
    <location>
        <position position="42"/>
    </location>
    <ligand>
        <name>substrate</name>
    </ligand>
</feature>
<comment type="pathway">
    <text evidence="8">Cofactor biosynthesis; biotin biosynthesis; biotin from 7,8-diaminononanoate: step 1/2.</text>
</comment>
<comment type="subcellular location">
    <subcellularLocation>
        <location evidence="8">Cytoplasm</location>
    </subcellularLocation>
</comment>
<dbReference type="PANTHER" id="PTHR43210">
    <property type="entry name" value="DETHIOBIOTIN SYNTHETASE"/>
    <property type="match status" value="1"/>
</dbReference>
<dbReference type="PIRSF" id="PIRSF006755">
    <property type="entry name" value="DTB_synth"/>
    <property type="match status" value="1"/>
</dbReference>
<keyword evidence="4 8" id="KW-0547">Nucleotide-binding</keyword>
<dbReference type="InterPro" id="IPR027417">
    <property type="entry name" value="P-loop_NTPase"/>
</dbReference>
<evidence type="ECO:0000256" key="1">
    <source>
        <dbReference type="ARBA" id="ARBA00022490"/>
    </source>
</evidence>
<keyword evidence="5 8" id="KW-0093">Biotin biosynthesis</keyword>
<keyword evidence="3 8" id="KW-0479">Metal-binding</keyword>
<dbReference type="FunFam" id="3.40.50.300:FF:000292">
    <property type="entry name" value="ATP-dependent dethiobiotin synthetase BioD"/>
    <property type="match status" value="1"/>
</dbReference>
<dbReference type="Gene3D" id="3.40.50.300">
    <property type="entry name" value="P-loop containing nucleotide triphosphate hydrolases"/>
    <property type="match status" value="1"/>
</dbReference>
<sequence>MEQYFFVTGTDTDIGKTLASCALLQAADRIGYRSIGYKPVASGCILTPDGVRSVDALALMANSNIVLSYDQVNAVSLFTSTAPHIACRIERKNIDIGLLSQGLHALRMIADVVVIEGTGGWLTPLGAEFNFSDWVIAERLPVILVVGIKLGVINHSLLTALAIQKAGLQLVGWIANHPLKAIEFSREYIMDLKNRLDAPLLGTIPYLNGSEKKVLGHYLNFSLLKDYVSL</sequence>
<feature type="active site" evidence="8">
    <location>
        <position position="38"/>
    </location>
</feature>
<dbReference type="OrthoDB" id="9802097at2"/>
<feature type="binding site" evidence="8">
    <location>
        <position position="55"/>
    </location>
    <ligand>
        <name>ATP</name>
        <dbReference type="ChEBI" id="CHEBI:30616"/>
    </ligand>
</feature>
<proteinExistence type="inferred from homology"/>
<dbReference type="GO" id="GO:0009102">
    <property type="term" value="P:biotin biosynthetic process"/>
    <property type="evidence" value="ECO:0007669"/>
    <property type="project" value="UniProtKB-UniRule"/>
</dbReference>
<dbReference type="AlphaFoldDB" id="A0A803FUF7"/>
<keyword evidence="7 8" id="KW-0460">Magnesium</keyword>
<evidence type="ECO:0000256" key="3">
    <source>
        <dbReference type="ARBA" id="ARBA00022723"/>
    </source>
</evidence>
<feature type="binding site" evidence="8">
    <location>
        <begin position="205"/>
        <end position="207"/>
    </location>
    <ligand>
        <name>ATP</name>
        <dbReference type="ChEBI" id="CHEBI:30616"/>
    </ligand>
</feature>
<dbReference type="CDD" id="cd03109">
    <property type="entry name" value="DTBS"/>
    <property type="match status" value="1"/>
</dbReference>
<dbReference type="EC" id="6.3.3.3" evidence="8"/>
<comment type="similarity">
    <text evidence="8">Belongs to the dethiobiotin synthetase family.</text>
</comment>
<comment type="function">
    <text evidence="8">Catalyzes a mechanistically unusual reaction, the ATP-dependent insertion of CO2 between the N7 and N8 nitrogen atoms of 7,8-diaminopelargonic acid (DAPA, also called 7,8-diammoniononanoate) to form a ureido ring.</text>
</comment>
<feature type="binding site" evidence="8">
    <location>
        <position position="55"/>
    </location>
    <ligand>
        <name>Mg(2+)</name>
        <dbReference type="ChEBI" id="CHEBI:18420"/>
    </ligand>
</feature>
<dbReference type="EMBL" id="LR217737">
    <property type="protein sequence ID" value="VFP88761.1"/>
    <property type="molecule type" value="Genomic_DNA"/>
</dbReference>
<evidence type="ECO:0000256" key="6">
    <source>
        <dbReference type="ARBA" id="ARBA00022840"/>
    </source>
</evidence>
<evidence type="ECO:0000313" key="9">
    <source>
        <dbReference type="EMBL" id="VFP88761.1"/>
    </source>
</evidence>
<dbReference type="Pfam" id="PF13500">
    <property type="entry name" value="AAA_26"/>
    <property type="match status" value="1"/>
</dbReference>
<evidence type="ECO:0000313" key="10">
    <source>
        <dbReference type="Proteomes" id="UP000294289"/>
    </source>
</evidence>
<dbReference type="RefSeq" id="WP_157991204.1">
    <property type="nucleotide sequence ID" value="NZ_LR217737.1"/>
</dbReference>
<organism evidence="9 10">
    <name type="scientific">Candidatus Erwinia haradaeae</name>
    <dbReference type="NCBI Taxonomy" id="1922217"/>
    <lineage>
        <taxon>Bacteria</taxon>
        <taxon>Pseudomonadati</taxon>
        <taxon>Pseudomonadota</taxon>
        <taxon>Gammaproteobacteria</taxon>
        <taxon>Enterobacterales</taxon>
        <taxon>Erwiniaceae</taxon>
        <taxon>Erwinia</taxon>
    </lineage>
</organism>
<dbReference type="GO" id="GO:0005524">
    <property type="term" value="F:ATP binding"/>
    <property type="evidence" value="ECO:0007669"/>
    <property type="project" value="UniProtKB-UniRule"/>
</dbReference>
<comment type="cofactor">
    <cofactor evidence="8">
        <name>Mg(2+)</name>
        <dbReference type="ChEBI" id="CHEBI:18420"/>
    </cofactor>
</comment>
<dbReference type="UniPathway" id="UPA00078">
    <property type="reaction ID" value="UER00161"/>
</dbReference>
<dbReference type="GO" id="GO:0042803">
    <property type="term" value="F:protein homodimerization activity"/>
    <property type="evidence" value="ECO:0007669"/>
    <property type="project" value="UniProtKB-ARBA"/>
</dbReference>
<feature type="binding site" evidence="8">
    <location>
        <position position="17"/>
    </location>
    <ligand>
        <name>Mg(2+)</name>
        <dbReference type="ChEBI" id="CHEBI:18420"/>
    </ligand>
</feature>
<dbReference type="GO" id="GO:0004141">
    <property type="term" value="F:dethiobiotin synthase activity"/>
    <property type="evidence" value="ECO:0007669"/>
    <property type="project" value="UniProtKB-UniRule"/>
</dbReference>
<dbReference type="HAMAP" id="MF_00336">
    <property type="entry name" value="BioD"/>
    <property type="match status" value="1"/>
</dbReference>
<dbReference type="Proteomes" id="UP000294289">
    <property type="component" value="Chromosome"/>
</dbReference>
<gene>
    <name evidence="8 9" type="primary">bioD</name>
    <name evidence="9" type="ORF">ERCIPICE3303_590</name>
</gene>
<reference evidence="9 10" key="1">
    <citation type="submission" date="2019-02" db="EMBL/GenBank/DDBJ databases">
        <authorList>
            <person name="Manzano-Marin A."/>
            <person name="Manzano-Marin A."/>
        </authorList>
    </citation>
    <scope>NUCLEOTIDE SEQUENCE [LARGE SCALE GENOMIC DNA]</scope>
    <source>
        <strain evidence="9 10">ErCipiceae</strain>
    </source>
</reference>
<evidence type="ECO:0000256" key="4">
    <source>
        <dbReference type="ARBA" id="ARBA00022741"/>
    </source>
</evidence>
<keyword evidence="6 8" id="KW-0067">ATP-binding</keyword>
<dbReference type="PANTHER" id="PTHR43210:SF5">
    <property type="entry name" value="DETHIOBIOTIN SYNTHETASE"/>
    <property type="match status" value="1"/>
</dbReference>
<protein>
    <recommendedName>
        <fullName evidence="8">ATP-dependent dethiobiotin synthetase BioD</fullName>
        <ecNumber evidence="8">6.3.3.3</ecNumber>
    </recommendedName>
    <alternativeName>
        <fullName evidence="8">DTB synthetase</fullName>
        <shortName evidence="8">DTBS</shortName>
    </alternativeName>
    <alternativeName>
        <fullName evidence="8">Dethiobiotin synthase</fullName>
    </alternativeName>
</protein>
<feature type="binding site" evidence="8">
    <location>
        <position position="116"/>
    </location>
    <ligand>
        <name>Mg(2+)</name>
        <dbReference type="ChEBI" id="CHEBI:18420"/>
    </ligand>
</feature>
<accession>A0A803FUF7</accession>
<keyword evidence="1 8" id="KW-0963">Cytoplasm</keyword>